<dbReference type="Gene3D" id="3.90.226.10">
    <property type="entry name" value="2-enoyl-CoA Hydratase, Chain A, domain 1"/>
    <property type="match status" value="1"/>
</dbReference>
<dbReference type="Gene3D" id="2.30.42.10">
    <property type="match status" value="1"/>
</dbReference>
<dbReference type="RefSeq" id="WP_025228761.1">
    <property type="nucleotide sequence ID" value="NZ_CP007139.1"/>
</dbReference>
<evidence type="ECO:0000259" key="1">
    <source>
        <dbReference type="Pfam" id="PF03572"/>
    </source>
</evidence>
<dbReference type="KEGG" id="fgi:OP10G_3965"/>
<gene>
    <name evidence="2" type="ORF">OP10G_3965</name>
</gene>
<proteinExistence type="predicted"/>
<evidence type="ECO:0000313" key="3">
    <source>
        <dbReference type="Proteomes" id="UP000027982"/>
    </source>
</evidence>
<dbReference type="eggNOG" id="COG0793">
    <property type="taxonomic scope" value="Bacteria"/>
</dbReference>
<dbReference type="InterPro" id="IPR036034">
    <property type="entry name" value="PDZ_sf"/>
</dbReference>
<dbReference type="GO" id="GO:0008236">
    <property type="term" value="F:serine-type peptidase activity"/>
    <property type="evidence" value="ECO:0007669"/>
    <property type="project" value="InterPro"/>
</dbReference>
<organism evidence="2 3">
    <name type="scientific">Fimbriimonas ginsengisoli Gsoil 348</name>
    <dbReference type="NCBI Taxonomy" id="661478"/>
    <lineage>
        <taxon>Bacteria</taxon>
        <taxon>Bacillati</taxon>
        <taxon>Armatimonadota</taxon>
        <taxon>Fimbriimonadia</taxon>
        <taxon>Fimbriimonadales</taxon>
        <taxon>Fimbriimonadaceae</taxon>
        <taxon>Fimbriimonas</taxon>
    </lineage>
</organism>
<dbReference type="GO" id="GO:0006508">
    <property type="term" value="P:proteolysis"/>
    <property type="evidence" value="ECO:0007669"/>
    <property type="project" value="InterPro"/>
</dbReference>
<dbReference type="Proteomes" id="UP000027982">
    <property type="component" value="Chromosome"/>
</dbReference>
<reference evidence="2 3" key="1">
    <citation type="journal article" date="2014" name="PLoS ONE">
        <title>The first complete genome sequence of the class fimbriimonadia in the phylum armatimonadetes.</title>
        <authorList>
            <person name="Hu Z.Y."/>
            <person name="Wang Y.Z."/>
            <person name="Im W.T."/>
            <person name="Wang S.Y."/>
            <person name="Zhao G.P."/>
            <person name="Zheng H.J."/>
            <person name="Quan Z.X."/>
        </authorList>
    </citation>
    <scope>NUCLEOTIDE SEQUENCE [LARGE SCALE GENOMIC DNA]</scope>
    <source>
        <strain evidence="2">Gsoil 348</strain>
    </source>
</reference>
<feature type="domain" description="Tail specific protease" evidence="1">
    <location>
        <begin position="207"/>
        <end position="363"/>
    </location>
</feature>
<dbReference type="InterPro" id="IPR029045">
    <property type="entry name" value="ClpP/crotonase-like_dom_sf"/>
</dbReference>
<dbReference type="Pfam" id="PF03572">
    <property type="entry name" value="Peptidase_S41"/>
    <property type="match status" value="1"/>
</dbReference>
<accession>A0A068NUW4</accession>
<dbReference type="HOGENOM" id="CLU_668414_0_0_0"/>
<dbReference type="SUPFAM" id="SSF52096">
    <property type="entry name" value="ClpP/crotonase"/>
    <property type="match status" value="1"/>
</dbReference>
<dbReference type="AlphaFoldDB" id="A0A068NUW4"/>
<sequence>MVTVVFALASCLAPAEDHRQDLNFLIDSWRDYGAYVRDDGIDVEALRKAYAPKFASVSGRPALLRALEQVVAELHDFHASLGTNDDASPRLVPSGTDVVGHWEGDKAIVDQVKTESLAARAGVKAGEEITSINRNSVREECRKWLGIRRPDRRAWDWALNSALAGRWNANRILGLRCRGQSRTLTLPTAAKDETMPVLTVEHREGGILYIRIENSLGNDDLIRAFDATTPQMRAAKRIVLDLRNTPSGGNSDVARGIMGLYISHRMPFQRHRVEERSTGTVRDWVEYATPRLKTPVTAKMVVLVGRWTSSMGEGIAIGFDAMHRATVVGTQMAGLRGAVDRFILPQSGIPVAFPTEQVFHINGLPRHEWIPPVRVIPRGNDDVWWFEAKRLLTKNRRGLSPE</sequence>
<name>A0A068NUW4_FIMGI</name>
<dbReference type="EMBL" id="CP007139">
    <property type="protein sequence ID" value="AIE87333.1"/>
    <property type="molecule type" value="Genomic_DNA"/>
</dbReference>
<dbReference type="OrthoDB" id="9812068at2"/>
<keyword evidence="3" id="KW-1185">Reference proteome</keyword>
<dbReference type="Gene3D" id="3.30.750.44">
    <property type="match status" value="1"/>
</dbReference>
<evidence type="ECO:0000313" key="2">
    <source>
        <dbReference type="EMBL" id="AIE87333.1"/>
    </source>
</evidence>
<protein>
    <recommendedName>
        <fullName evidence="1">Tail specific protease domain-containing protein</fullName>
    </recommendedName>
</protein>
<dbReference type="SUPFAM" id="SSF50156">
    <property type="entry name" value="PDZ domain-like"/>
    <property type="match status" value="1"/>
</dbReference>
<dbReference type="STRING" id="661478.OP10G_3965"/>
<dbReference type="InterPro" id="IPR005151">
    <property type="entry name" value="Tail-specific_protease"/>
</dbReference>